<evidence type="ECO:0000313" key="2">
    <source>
        <dbReference type="Proteomes" id="UP000823775"/>
    </source>
</evidence>
<keyword evidence="2" id="KW-1185">Reference proteome</keyword>
<gene>
    <name evidence="1" type="ORF">HAX54_029410</name>
</gene>
<name>A0ABS8V5W0_DATST</name>
<protein>
    <submittedName>
        <fullName evidence="1">Uncharacterized protein</fullName>
    </submittedName>
</protein>
<proteinExistence type="predicted"/>
<sequence>MQRFKKKHFIEKISKGKRIVSKSLEGDVKERAANIRKQKVLAGRIIVPDIAGMQVEVTEFYSSLSFTDETVFFEVGGIKLEFDSISLGKILNVHTTGEFTVKDK</sequence>
<evidence type="ECO:0000313" key="1">
    <source>
        <dbReference type="EMBL" id="MCD9642551.1"/>
    </source>
</evidence>
<dbReference type="Proteomes" id="UP000823775">
    <property type="component" value="Unassembled WGS sequence"/>
</dbReference>
<dbReference type="EMBL" id="JACEIK010003646">
    <property type="protein sequence ID" value="MCD9642551.1"/>
    <property type="molecule type" value="Genomic_DNA"/>
</dbReference>
<reference evidence="1 2" key="1">
    <citation type="journal article" date="2021" name="BMC Genomics">
        <title>Datura genome reveals duplications of psychoactive alkaloid biosynthetic genes and high mutation rate following tissue culture.</title>
        <authorList>
            <person name="Rajewski A."/>
            <person name="Carter-House D."/>
            <person name="Stajich J."/>
            <person name="Litt A."/>
        </authorList>
    </citation>
    <scope>NUCLEOTIDE SEQUENCE [LARGE SCALE GENOMIC DNA]</scope>
    <source>
        <strain evidence="1">AR-01</strain>
    </source>
</reference>
<organism evidence="1 2">
    <name type="scientific">Datura stramonium</name>
    <name type="common">Jimsonweed</name>
    <name type="synonym">Common thornapple</name>
    <dbReference type="NCBI Taxonomy" id="4076"/>
    <lineage>
        <taxon>Eukaryota</taxon>
        <taxon>Viridiplantae</taxon>
        <taxon>Streptophyta</taxon>
        <taxon>Embryophyta</taxon>
        <taxon>Tracheophyta</taxon>
        <taxon>Spermatophyta</taxon>
        <taxon>Magnoliopsida</taxon>
        <taxon>eudicotyledons</taxon>
        <taxon>Gunneridae</taxon>
        <taxon>Pentapetalae</taxon>
        <taxon>asterids</taxon>
        <taxon>lamiids</taxon>
        <taxon>Solanales</taxon>
        <taxon>Solanaceae</taxon>
        <taxon>Solanoideae</taxon>
        <taxon>Datureae</taxon>
        <taxon>Datura</taxon>
    </lineage>
</organism>
<comment type="caution">
    <text evidence="1">The sequence shown here is derived from an EMBL/GenBank/DDBJ whole genome shotgun (WGS) entry which is preliminary data.</text>
</comment>
<accession>A0ABS8V5W0</accession>